<keyword evidence="6" id="KW-0443">Lipid metabolism</keyword>
<evidence type="ECO:0000256" key="4">
    <source>
        <dbReference type="ARBA" id="ARBA00022832"/>
    </source>
</evidence>
<dbReference type="PANTHER" id="PTHR43159:SF2">
    <property type="entry name" value="ENOYL-[ACYL-CARRIER-PROTEIN] REDUCTASE [NADH], CHLOROPLASTIC"/>
    <property type="match status" value="1"/>
</dbReference>
<evidence type="ECO:0000256" key="3">
    <source>
        <dbReference type="ARBA" id="ARBA00022516"/>
    </source>
</evidence>
<keyword evidence="4" id="KW-0276">Fatty acid metabolism</keyword>
<name>A0ABQ6BP54_9NEIS</name>
<protein>
    <recommendedName>
        <fullName evidence="8">Enoyl-[acyl-carrier-protein] reductase [NADH]</fullName>
        <ecNumber evidence="8">1.3.1.9</ecNumber>
    </recommendedName>
</protein>
<evidence type="ECO:0000256" key="5">
    <source>
        <dbReference type="ARBA" id="ARBA00023002"/>
    </source>
</evidence>
<dbReference type="PANTHER" id="PTHR43159">
    <property type="entry name" value="ENOYL-[ACYL-CARRIER-PROTEIN] REDUCTASE"/>
    <property type="match status" value="1"/>
</dbReference>
<accession>A0ABQ6BP54</accession>
<evidence type="ECO:0000313" key="10">
    <source>
        <dbReference type="Proteomes" id="UP001156836"/>
    </source>
</evidence>
<gene>
    <name evidence="9" type="primary">fabI_1</name>
    <name evidence="9" type="ORF">GCM10007860_00880</name>
</gene>
<evidence type="ECO:0000256" key="1">
    <source>
        <dbReference type="ARBA" id="ARBA00005194"/>
    </source>
</evidence>
<keyword evidence="10" id="KW-1185">Reference proteome</keyword>
<evidence type="ECO:0000256" key="7">
    <source>
        <dbReference type="ARBA" id="ARBA00023160"/>
    </source>
</evidence>
<evidence type="ECO:0000256" key="8">
    <source>
        <dbReference type="PIRNR" id="PIRNR000094"/>
    </source>
</evidence>
<comment type="catalytic activity">
    <reaction evidence="8">
        <text>a 2,3-saturated acyl-[ACP] + NAD(+) = a (2E)-enoyl-[ACP] + NADH + H(+)</text>
        <dbReference type="Rhea" id="RHEA:10240"/>
        <dbReference type="Rhea" id="RHEA-COMP:9925"/>
        <dbReference type="Rhea" id="RHEA-COMP:9926"/>
        <dbReference type="ChEBI" id="CHEBI:15378"/>
        <dbReference type="ChEBI" id="CHEBI:57540"/>
        <dbReference type="ChEBI" id="CHEBI:57945"/>
        <dbReference type="ChEBI" id="CHEBI:78784"/>
        <dbReference type="ChEBI" id="CHEBI:78785"/>
        <dbReference type="EC" id="1.3.1.9"/>
    </reaction>
</comment>
<dbReference type="Gene3D" id="3.40.50.720">
    <property type="entry name" value="NAD(P)-binding Rossmann-like Domain"/>
    <property type="match status" value="1"/>
</dbReference>
<dbReference type="EMBL" id="BSOZ01000001">
    <property type="protein sequence ID" value="GLS02945.1"/>
    <property type="molecule type" value="Genomic_DNA"/>
</dbReference>
<comment type="pathway">
    <text evidence="1">Lipid metabolism; fatty acid biosynthesis.</text>
</comment>
<dbReference type="InterPro" id="IPR014358">
    <property type="entry name" value="Enoyl-ACP_Rdtase_NADH"/>
</dbReference>
<dbReference type="InterPro" id="IPR002347">
    <property type="entry name" value="SDR_fam"/>
</dbReference>
<sequence length="254" mass="27027">MSTLTGKVALITGIANEQSLAYGIAKALKARGAELVVTYVNDRTLDFIQPLLPTLEPALLIKCDVTQDGALENVFQQIDQRWGKLDIALHAIAFAPKADLHGRVVDSSREGFLQAIDISCHSFVRLAKGAEPLMKDGGTLITLSYYGAEKVVPNYGVMGPVKAALEATTRYLAVELGPRKIRVHAVSPGPVQTRAASGIPEFANMLEEATQRAPLQELVDIDDVGAATAFLCEPGAAAITGSVFYVDGGMHILA</sequence>
<keyword evidence="7 8" id="KW-0275">Fatty acid biosynthesis</keyword>
<evidence type="ECO:0000256" key="2">
    <source>
        <dbReference type="ARBA" id="ARBA00009233"/>
    </source>
</evidence>
<dbReference type="Pfam" id="PF13561">
    <property type="entry name" value="adh_short_C2"/>
    <property type="match status" value="1"/>
</dbReference>
<comment type="caution">
    <text evidence="9">The sequence shown here is derived from an EMBL/GenBank/DDBJ whole genome shotgun (WGS) entry which is preliminary data.</text>
</comment>
<dbReference type="NCBIfam" id="NF005717">
    <property type="entry name" value="PRK07533.1"/>
    <property type="match status" value="1"/>
</dbReference>
<keyword evidence="3 8" id="KW-0444">Lipid biosynthesis</keyword>
<dbReference type="CDD" id="cd05372">
    <property type="entry name" value="ENR_SDR"/>
    <property type="match status" value="1"/>
</dbReference>
<dbReference type="EC" id="1.3.1.9" evidence="8"/>
<comment type="similarity">
    <text evidence="2 8">Belongs to the short-chain dehydrogenases/reductases (SDR) family. FabI subfamily.</text>
</comment>
<proteinExistence type="inferred from homology"/>
<dbReference type="RefSeq" id="WP_018746322.1">
    <property type="nucleotide sequence ID" value="NZ_BAABUF010000007.1"/>
</dbReference>
<evidence type="ECO:0000313" key="9">
    <source>
        <dbReference type="EMBL" id="GLS02945.1"/>
    </source>
</evidence>
<reference evidence="10" key="1">
    <citation type="journal article" date="2019" name="Int. J. Syst. Evol. Microbiol.">
        <title>The Global Catalogue of Microorganisms (GCM) 10K type strain sequencing project: providing services to taxonomists for standard genome sequencing and annotation.</title>
        <authorList>
            <consortium name="The Broad Institute Genomics Platform"/>
            <consortium name="The Broad Institute Genome Sequencing Center for Infectious Disease"/>
            <person name="Wu L."/>
            <person name="Ma J."/>
        </authorList>
    </citation>
    <scope>NUCLEOTIDE SEQUENCE [LARGE SCALE GENOMIC DNA]</scope>
    <source>
        <strain evidence="10">NBRC 104970</strain>
    </source>
</reference>
<organism evidence="9 10">
    <name type="scientific">Chitiniphilus shinanonensis</name>
    <dbReference type="NCBI Taxonomy" id="553088"/>
    <lineage>
        <taxon>Bacteria</taxon>
        <taxon>Pseudomonadati</taxon>
        <taxon>Pseudomonadota</taxon>
        <taxon>Betaproteobacteria</taxon>
        <taxon>Neisseriales</taxon>
        <taxon>Chitinibacteraceae</taxon>
        <taxon>Chitiniphilus</taxon>
    </lineage>
</organism>
<keyword evidence="8" id="KW-0520">NAD</keyword>
<dbReference type="Proteomes" id="UP001156836">
    <property type="component" value="Unassembled WGS sequence"/>
</dbReference>
<keyword evidence="5 8" id="KW-0560">Oxidoreductase</keyword>
<evidence type="ECO:0000256" key="6">
    <source>
        <dbReference type="ARBA" id="ARBA00023098"/>
    </source>
</evidence>
<dbReference type="SUPFAM" id="SSF51735">
    <property type="entry name" value="NAD(P)-binding Rossmann-fold domains"/>
    <property type="match status" value="1"/>
</dbReference>
<dbReference type="InterPro" id="IPR036291">
    <property type="entry name" value="NAD(P)-bd_dom_sf"/>
</dbReference>
<dbReference type="PIRSF" id="PIRSF000094">
    <property type="entry name" value="Enoyl-ACP_rdct"/>
    <property type="match status" value="1"/>
</dbReference>
<dbReference type="PRINTS" id="PR00081">
    <property type="entry name" value="GDHRDH"/>
</dbReference>